<dbReference type="SMART" id="SM00028">
    <property type="entry name" value="TPR"/>
    <property type="match status" value="6"/>
</dbReference>
<dbReference type="GO" id="GO:0045842">
    <property type="term" value="P:positive regulation of mitotic metaphase/anaphase transition"/>
    <property type="evidence" value="ECO:0007669"/>
    <property type="project" value="TreeGrafter"/>
</dbReference>
<evidence type="ECO:0000256" key="7">
    <source>
        <dbReference type="PROSITE-ProRule" id="PRU00339"/>
    </source>
</evidence>
<dbReference type="AlphaFoldDB" id="A0A367IRD2"/>
<evidence type="ECO:0000256" key="2">
    <source>
        <dbReference type="ARBA" id="ARBA00022737"/>
    </source>
</evidence>
<accession>A0A367IRD2</accession>
<feature type="repeat" description="TPR" evidence="7">
    <location>
        <begin position="233"/>
        <end position="266"/>
    </location>
</feature>
<dbReference type="PANTHER" id="PTHR12558">
    <property type="entry name" value="CELL DIVISION CYCLE 16,23,27"/>
    <property type="match status" value="1"/>
</dbReference>
<dbReference type="Pfam" id="PF13181">
    <property type="entry name" value="TPR_8"/>
    <property type="match status" value="1"/>
</dbReference>
<keyword evidence="3" id="KW-0498">Mitosis</keyword>
<evidence type="ECO:0000256" key="1">
    <source>
        <dbReference type="ARBA" id="ARBA00022618"/>
    </source>
</evidence>
<keyword evidence="4" id="KW-0833">Ubl conjugation pathway</keyword>
<dbReference type="InterPro" id="IPR019734">
    <property type="entry name" value="TPR_rpt"/>
</dbReference>
<name>A0A367IRD2_RHIST</name>
<keyword evidence="6" id="KW-0131">Cell cycle</keyword>
<dbReference type="InterPro" id="IPR007192">
    <property type="entry name" value="APC8"/>
</dbReference>
<evidence type="ECO:0000256" key="6">
    <source>
        <dbReference type="ARBA" id="ARBA00023306"/>
    </source>
</evidence>
<dbReference type="STRING" id="4846.A0A367IRD2"/>
<dbReference type="PANTHER" id="PTHR12558:SF10">
    <property type="entry name" value="CELL DIVISION CYCLE PROTEIN 23 HOMOLOG"/>
    <property type="match status" value="1"/>
</dbReference>
<protein>
    <submittedName>
        <fullName evidence="9">Anaphase-promoting complex subunit 23</fullName>
    </submittedName>
</protein>
<evidence type="ECO:0000313" key="9">
    <source>
        <dbReference type="EMBL" id="RCH80254.1"/>
    </source>
</evidence>
<comment type="caution">
    <text evidence="9">The sequence shown here is derived from an EMBL/GenBank/DDBJ whole genome shotgun (WGS) entry which is preliminary data.</text>
</comment>
<dbReference type="GO" id="GO:0016567">
    <property type="term" value="P:protein ubiquitination"/>
    <property type="evidence" value="ECO:0007669"/>
    <property type="project" value="TreeGrafter"/>
</dbReference>
<sequence>AAEILDGIHGDLVDNLVPFTGTSTNIPTFSAYCTDYDSLLPPLTELEYNKYQYAKTLFQLRQFNTVVDVLKEYQHPKLYFLRLYSKYLVGEKKREEFMQDVLGTTEKVKEANPELNSIYEELHRDYIKGNLDAFGLYLYGMALGKRKELSSAAEILIKSLHKYEYNWSVWMELGTLVQNKHAFIDIKRRLDEEFETSVMKEFFLAKLYVDLQYQRHVFKDIMDPLGVYFPHSTYILSQWAMFYYESMDYNEALVLFEELRDMHPSRLEYMDVYSNVLYLLNMKDKLCSLAFECKKSDMYRPETWCVLGNYYVLKNQVAESIEYFKRAIKMNKSYNLAWNLLGHSYIEIQQTRAAIECYRRAVEINDRDYRAWYGLGQAYVIMQCPSDAMFYYQKATDLRPEDGRMWKAIAECCTLMRKEDLAENYYRRAEDCDEKHCRSEMLQIEKIFERRGKTEVVVDFYHKLWEKATKEDAVDERIADIGLMLARHAMSLGVPQEARQYASSAINMRHP</sequence>
<dbReference type="GO" id="GO:0051301">
    <property type="term" value="P:cell division"/>
    <property type="evidence" value="ECO:0007669"/>
    <property type="project" value="UniProtKB-KW"/>
</dbReference>
<dbReference type="Proteomes" id="UP000253551">
    <property type="component" value="Unassembled WGS sequence"/>
</dbReference>
<gene>
    <name evidence="9" type="primary">CDC23</name>
    <name evidence="9" type="ORF">CU098_002694</name>
</gene>
<evidence type="ECO:0000313" key="10">
    <source>
        <dbReference type="Proteomes" id="UP000253551"/>
    </source>
</evidence>
<dbReference type="Pfam" id="PF13414">
    <property type="entry name" value="TPR_11"/>
    <property type="match status" value="1"/>
</dbReference>
<dbReference type="EMBL" id="PJQM01006099">
    <property type="protein sequence ID" value="RCH80254.1"/>
    <property type="molecule type" value="Genomic_DNA"/>
</dbReference>
<feature type="non-terminal residue" evidence="9">
    <location>
        <position position="1"/>
    </location>
</feature>
<keyword evidence="1" id="KW-0132">Cell division</keyword>
<keyword evidence="10" id="KW-1185">Reference proteome</keyword>
<keyword evidence="2" id="KW-0677">Repeat</keyword>
<feature type="non-terminal residue" evidence="9">
    <location>
        <position position="511"/>
    </location>
</feature>
<dbReference type="GO" id="GO:0005680">
    <property type="term" value="C:anaphase-promoting complex"/>
    <property type="evidence" value="ECO:0007669"/>
    <property type="project" value="InterPro"/>
</dbReference>
<organism evidence="9 10">
    <name type="scientific">Rhizopus stolonifer</name>
    <name type="common">Rhizopus nigricans</name>
    <dbReference type="NCBI Taxonomy" id="4846"/>
    <lineage>
        <taxon>Eukaryota</taxon>
        <taxon>Fungi</taxon>
        <taxon>Fungi incertae sedis</taxon>
        <taxon>Mucoromycota</taxon>
        <taxon>Mucoromycotina</taxon>
        <taxon>Mucoromycetes</taxon>
        <taxon>Mucorales</taxon>
        <taxon>Mucorineae</taxon>
        <taxon>Rhizopodaceae</taxon>
        <taxon>Rhizopus</taxon>
    </lineage>
</organism>
<dbReference type="GO" id="GO:0031145">
    <property type="term" value="P:anaphase-promoting complex-dependent catabolic process"/>
    <property type="evidence" value="ECO:0007669"/>
    <property type="project" value="TreeGrafter"/>
</dbReference>
<dbReference type="Gene3D" id="1.25.40.10">
    <property type="entry name" value="Tetratricopeptide repeat domain"/>
    <property type="match status" value="2"/>
</dbReference>
<reference evidence="9 10" key="1">
    <citation type="journal article" date="2018" name="G3 (Bethesda)">
        <title>Phylogenetic and Phylogenomic Definition of Rhizopus Species.</title>
        <authorList>
            <person name="Gryganskyi A.P."/>
            <person name="Golan J."/>
            <person name="Dolatabadi S."/>
            <person name="Mondo S."/>
            <person name="Robb S."/>
            <person name="Idnurm A."/>
            <person name="Muszewska A."/>
            <person name="Steczkiewicz K."/>
            <person name="Masonjones S."/>
            <person name="Liao H.L."/>
            <person name="Gajdeczka M.T."/>
            <person name="Anike F."/>
            <person name="Vuek A."/>
            <person name="Anishchenko I.M."/>
            <person name="Voigt K."/>
            <person name="de Hoog G.S."/>
            <person name="Smith M.E."/>
            <person name="Heitman J."/>
            <person name="Vilgalys R."/>
            <person name="Stajich J.E."/>
        </authorList>
    </citation>
    <scope>NUCLEOTIDE SEQUENCE [LARGE SCALE GENOMIC DNA]</scope>
    <source>
        <strain evidence="9 10">LSU 92-RS-03</strain>
    </source>
</reference>
<feature type="domain" description="Cdc23" evidence="8">
    <location>
        <begin position="1"/>
        <end position="240"/>
    </location>
</feature>
<dbReference type="PROSITE" id="PS50005">
    <property type="entry name" value="TPR"/>
    <property type="match status" value="4"/>
</dbReference>
<dbReference type="OrthoDB" id="10262026at2759"/>
<proteinExistence type="predicted"/>
<dbReference type="Pfam" id="PF04049">
    <property type="entry name" value="ANAPC8"/>
    <property type="match status" value="1"/>
</dbReference>
<dbReference type="SUPFAM" id="SSF48452">
    <property type="entry name" value="TPR-like"/>
    <property type="match status" value="2"/>
</dbReference>
<evidence type="ECO:0000256" key="4">
    <source>
        <dbReference type="ARBA" id="ARBA00022786"/>
    </source>
</evidence>
<feature type="repeat" description="TPR" evidence="7">
    <location>
        <begin position="369"/>
        <end position="402"/>
    </location>
</feature>
<feature type="repeat" description="TPR" evidence="7">
    <location>
        <begin position="301"/>
        <end position="334"/>
    </location>
</feature>
<evidence type="ECO:0000256" key="3">
    <source>
        <dbReference type="ARBA" id="ARBA00022776"/>
    </source>
</evidence>
<dbReference type="InterPro" id="IPR011990">
    <property type="entry name" value="TPR-like_helical_dom_sf"/>
</dbReference>
<keyword evidence="5 7" id="KW-0802">TPR repeat</keyword>
<evidence type="ECO:0000259" key="8">
    <source>
        <dbReference type="Pfam" id="PF04049"/>
    </source>
</evidence>
<evidence type="ECO:0000256" key="5">
    <source>
        <dbReference type="ARBA" id="ARBA00022803"/>
    </source>
</evidence>
<feature type="repeat" description="TPR" evidence="7">
    <location>
        <begin position="335"/>
        <end position="368"/>
    </location>
</feature>